<evidence type="ECO:0000313" key="10">
    <source>
        <dbReference type="EMBL" id="NUQ89214.1"/>
    </source>
</evidence>
<evidence type="ECO:0000256" key="3">
    <source>
        <dbReference type="ARBA" id="ARBA00022741"/>
    </source>
</evidence>
<dbReference type="GO" id="GO:0005737">
    <property type="term" value="C:cytoplasm"/>
    <property type="evidence" value="ECO:0007669"/>
    <property type="project" value="UniProtKB-SubCell"/>
</dbReference>
<comment type="catalytic activity">
    <reaction evidence="8">
        <text>N(2)-formyl-N(1)-(5-phospho-beta-D-ribosyl)glycinamide + L-glutamine + ATP + H2O = 2-formamido-N(1)-(5-O-phospho-beta-D-ribosyl)acetamidine + L-glutamate + ADP + phosphate + H(+)</text>
        <dbReference type="Rhea" id="RHEA:17129"/>
        <dbReference type="ChEBI" id="CHEBI:15377"/>
        <dbReference type="ChEBI" id="CHEBI:15378"/>
        <dbReference type="ChEBI" id="CHEBI:29985"/>
        <dbReference type="ChEBI" id="CHEBI:30616"/>
        <dbReference type="ChEBI" id="CHEBI:43474"/>
        <dbReference type="ChEBI" id="CHEBI:58359"/>
        <dbReference type="ChEBI" id="CHEBI:147286"/>
        <dbReference type="ChEBI" id="CHEBI:147287"/>
        <dbReference type="ChEBI" id="CHEBI:456216"/>
        <dbReference type="EC" id="6.3.5.3"/>
    </reaction>
</comment>
<proteinExistence type="inferred from homology"/>
<dbReference type="EC" id="6.3.5.3" evidence="8"/>
<comment type="caution">
    <text evidence="10">The sequence shown here is derived from an EMBL/GenBank/DDBJ whole genome shotgun (WGS) entry which is preliminary data.</text>
</comment>
<dbReference type="GO" id="GO:0004642">
    <property type="term" value="F:phosphoribosylformylglycinamidine synthase activity"/>
    <property type="evidence" value="ECO:0007669"/>
    <property type="project" value="UniProtKB-UniRule"/>
</dbReference>
<dbReference type="PROSITE" id="PS51273">
    <property type="entry name" value="GATASE_TYPE_1"/>
    <property type="match status" value="1"/>
</dbReference>
<feature type="active site" evidence="8">
    <location>
        <position position="197"/>
    </location>
</feature>
<dbReference type="Proteomes" id="UP000574690">
    <property type="component" value="Unassembled WGS sequence"/>
</dbReference>
<sequence length="445" mass="46484">MSARVGVVTFPGSLDDRDAARAVYLAGGEPVALWHDDAQIHGVDAVFLPGGFSYGDALRCGAIARFSQVMDTVKAAAAQGMPVLGVCNGFQVLCESHLLPGALVRNAHLRYRNRPARLRVETTRTAWTNAFAPEAEIVLPAKHGEGRYVADEAVLDRLEGDGRVVFRYLDNPNGSMRDIAGVANEAGNVVGLMPHPEHAVEALTGPSTDGLGIVASVLAHLREGASRCPATWQWTPSGSPRRPPTRSSRGPNWVSRTTSTSGSARSWAAAPPSPSSPCTRSCGPSTARTSRARCTCASSGRRTRGPRACWPGSARTPASSPSTRTSPSRSRSSRTTTRRTSSPSRARPPASAASSATSSRWAPARSPSWTRCASAPSTTPTPPGSSRASSTASATTATAWACRTSAAKPTSTRATRATRSSTRSASASCPARASSRCRPPAPGTS</sequence>
<organism evidence="10 11">
    <name type="scientific">Glycomyces artemisiae</name>
    <dbReference type="NCBI Taxonomy" id="1076443"/>
    <lineage>
        <taxon>Bacteria</taxon>
        <taxon>Bacillati</taxon>
        <taxon>Actinomycetota</taxon>
        <taxon>Actinomycetes</taxon>
        <taxon>Glycomycetales</taxon>
        <taxon>Glycomycetaceae</taxon>
        <taxon>Glycomyces</taxon>
    </lineage>
</organism>
<dbReference type="GO" id="GO:0004359">
    <property type="term" value="F:glutaminase activity"/>
    <property type="evidence" value="ECO:0007669"/>
    <property type="project" value="UniProtKB-EC"/>
</dbReference>
<comment type="subcellular location">
    <subcellularLocation>
        <location evidence="8">Cytoplasm</location>
    </subcellularLocation>
</comment>
<evidence type="ECO:0000256" key="2">
    <source>
        <dbReference type="ARBA" id="ARBA00022598"/>
    </source>
</evidence>
<dbReference type="InterPro" id="IPR010075">
    <property type="entry name" value="PRibForGlyAmidine_synth_PurQ"/>
</dbReference>
<keyword evidence="7 8" id="KW-0315">Glutamine amidotransferase</keyword>
<protein>
    <recommendedName>
        <fullName evidence="8">Phosphoribosylformylglycinamidine synthase subunit PurQ</fullName>
        <shortName evidence="8">FGAM synthase</shortName>
        <ecNumber evidence="8">6.3.5.3</ecNumber>
    </recommendedName>
    <alternativeName>
        <fullName evidence="8">Formylglycinamide ribonucleotide amidotransferase subunit I</fullName>
        <shortName evidence="8">FGAR amidotransferase I</shortName>
        <shortName evidence="8">FGAR-AT I</shortName>
    </alternativeName>
    <alternativeName>
        <fullName evidence="8">Glutaminase PurQ</fullName>
        <ecNumber evidence="8">3.5.1.2</ecNumber>
    </alternativeName>
    <alternativeName>
        <fullName evidence="8">Phosphoribosylformylglycinamidine synthase subunit I</fullName>
    </alternativeName>
</protein>
<dbReference type="Pfam" id="PF13507">
    <property type="entry name" value="GATase_5"/>
    <property type="match status" value="1"/>
</dbReference>
<feature type="region of interest" description="Disordered" evidence="9">
    <location>
        <begin position="229"/>
        <end position="445"/>
    </location>
</feature>
<dbReference type="PANTHER" id="PTHR47552:SF1">
    <property type="entry name" value="PHOSPHORIBOSYLFORMYLGLYCINAMIDINE SYNTHASE SUBUNIT PURQ"/>
    <property type="match status" value="1"/>
</dbReference>
<comment type="subunit">
    <text evidence="8">Part of the FGAM synthase complex composed of 1 PurL, 1 PurQ and 2 PurS subunits.</text>
</comment>
<evidence type="ECO:0000256" key="1">
    <source>
        <dbReference type="ARBA" id="ARBA00022490"/>
    </source>
</evidence>
<dbReference type="NCBIfam" id="NF002957">
    <property type="entry name" value="PRK03619.1"/>
    <property type="match status" value="1"/>
</dbReference>
<feature type="active site" description="Nucleophile" evidence="8">
    <location>
        <position position="87"/>
    </location>
</feature>
<evidence type="ECO:0000256" key="5">
    <source>
        <dbReference type="ARBA" id="ARBA00022801"/>
    </source>
</evidence>
<feature type="compositionally biased region" description="Low complexity" evidence="9">
    <location>
        <begin position="313"/>
        <end position="438"/>
    </location>
</feature>
<keyword evidence="5 8" id="KW-0378">Hydrolase</keyword>
<gene>
    <name evidence="8 10" type="primary">purQ</name>
    <name evidence="10" type="ORF">HOQ43_12205</name>
</gene>
<dbReference type="GO" id="GO:0005524">
    <property type="term" value="F:ATP binding"/>
    <property type="evidence" value="ECO:0007669"/>
    <property type="project" value="UniProtKB-KW"/>
</dbReference>
<dbReference type="SUPFAM" id="SSF52317">
    <property type="entry name" value="Class I glutamine amidotransferase-like"/>
    <property type="match status" value="1"/>
</dbReference>
<comment type="pathway">
    <text evidence="8">Purine metabolism; IMP biosynthesis via de novo pathway; 5-amino-1-(5-phospho-D-ribosyl)imidazole from N(2)-formyl-N(1)-(5-phospho-D-ribosyl)glycinamide: step 1/2.</text>
</comment>
<dbReference type="NCBIfam" id="TIGR01737">
    <property type="entry name" value="FGAM_synth_I"/>
    <property type="match status" value="1"/>
</dbReference>
<evidence type="ECO:0000256" key="9">
    <source>
        <dbReference type="SAM" id="MobiDB-lite"/>
    </source>
</evidence>
<dbReference type="EC" id="3.5.1.2" evidence="8"/>
<dbReference type="SMART" id="SM01211">
    <property type="entry name" value="GATase_5"/>
    <property type="match status" value="1"/>
</dbReference>
<dbReference type="GO" id="GO:0006189">
    <property type="term" value="P:'de novo' IMP biosynthetic process"/>
    <property type="evidence" value="ECO:0007669"/>
    <property type="project" value="UniProtKB-UniRule"/>
</dbReference>
<feature type="compositionally biased region" description="Low complexity" evidence="9">
    <location>
        <begin position="235"/>
        <end position="286"/>
    </location>
</feature>
<evidence type="ECO:0000256" key="4">
    <source>
        <dbReference type="ARBA" id="ARBA00022755"/>
    </source>
</evidence>
<keyword evidence="4 8" id="KW-0658">Purine biosynthesis</keyword>
<dbReference type="UniPathway" id="UPA00074">
    <property type="reaction ID" value="UER00128"/>
</dbReference>
<dbReference type="Gene3D" id="3.40.50.880">
    <property type="match status" value="1"/>
</dbReference>
<dbReference type="CDD" id="cd01740">
    <property type="entry name" value="GATase1_FGAR_AT"/>
    <property type="match status" value="1"/>
</dbReference>
<dbReference type="PANTHER" id="PTHR47552">
    <property type="entry name" value="PHOSPHORIBOSYLFORMYLGLYCINAMIDINE SYNTHASE SUBUNIT PURQ"/>
    <property type="match status" value="1"/>
</dbReference>
<comment type="function">
    <text evidence="8">Part of the phosphoribosylformylglycinamidine synthase complex involved in the purines biosynthetic pathway. Catalyzes the ATP-dependent conversion of formylglycinamide ribonucleotide (FGAR) and glutamine to yield formylglycinamidine ribonucleotide (FGAM) and glutamate. The FGAM synthase complex is composed of three subunits. PurQ produces an ammonia molecule by converting glutamine to glutamate. PurL transfers the ammonia molecule to FGAR to form FGAM in an ATP-dependent manner. PurS interacts with PurQ and PurL and is thought to assist in the transfer of the ammonia molecule from PurQ to PurL.</text>
</comment>
<name>A0A850C4D0_9ACTN</name>
<dbReference type="AlphaFoldDB" id="A0A850C4D0"/>
<reference evidence="10 11" key="1">
    <citation type="submission" date="2020-05" db="EMBL/GenBank/DDBJ databases">
        <title>DNA-SIP metagenomic assembled genomes.</title>
        <authorList>
            <person name="Yu J."/>
        </authorList>
    </citation>
    <scope>NUCLEOTIDE SEQUENCE [LARGE SCALE GENOMIC DNA]</scope>
    <source>
        <strain evidence="10">Bin5.27</strain>
    </source>
</reference>
<evidence type="ECO:0000256" key="7">
    <source>
        <dbReference type="ARBA" id="ARBA00022962"/>
    </source>
</evidence>
<keyword evidence="1 8" id="KW-0963">Cytoplasm</keyword>
<dbReference type="HAMAP" id="MF_00421">
    <property type="entry name" value="PurQ"/>
    <property type="match status" value="1"/>
</dbReference>
<accession>A0A850C4D0</accession>
<dbReference type="FunFam" id="3.40.50.880:FF:000019">
    <property type="entry name" value="Phosphoribosylformylglycinamidine synthase subunit PurQ"/>
    <property type="match status" value="1"/>
</dbReference>
<comment type="catalytic activity">
    <reaction evidence="8">
        <text>L-glutamine + H2O = L-glutamate + NH4(+)</text>
        <dbReference type="Rhea" id="RHEA:15889"/>
        <dbReference type="ChEBI" id="CHEBI:15377"/>
        <dbReference type="ChEBI" id="CHEBI:28938"/>
        <dbReference type="ChEBI" id="CHEBI:29985"/>
        <dbReference type="ChEBI" id="CHEBI:58359"/>
        <dbReference type="EC" id="3.5.1.2"/>
    </reaction>
</comment>
<dbReference type="EMBL" id="JABFXE010000502">
    <property type="protein sequence ID" value="NUQ89214.1"/>
    <property type="molecule type" value="Genomic_DNA"/>
</dbReference>
<evidence type="ECO:0000256" key="6">
    <source>
        <dbReference type="ARBA" id="ARBA00022840"/>
    </source>
</evidence>
<keyword evidence="6 8" id="KW-0067">ATP-binding</keyword>
<evidence type="ECO:0000256" key="8">
    <source>
        <dbReference type="HAMAP-Rule" id="MF_00421"/>
    </source>
</evidence>
<dbReference type="InterPro" id="IPR029062">
    <property type="entry name" value="Class_I_gatase-like"/>
</dbReference>
<keyword evidence="2 8" id="KW-0436">Ligase</keyword>
<feature type="active site" evidence="8">
    <location>
        <position position="195"/>
    </location>
</feature>
<keyword evidence="3 8" id="KW-0547">Nucleotide-binding</keyword>
<evidence type="ECO:0000313" key="11">
    <source>
        <dbReference type="Proteomes" id="UP000574690"/>
    </source>
</evidence>